<sequence length="146" mass="16343">MIGRLRTPRSPWTGTAKGSAVPWGEVEAARSVSVPPDAPAALSLPTHAGLSRGRWHLTRLARRLRRYDWTTELRIDGPHPMLRVYDDNAPTIGESVSVVWGNGAWWYQSSTGIWLARCTRPRLAADKVTVLLTPWVALATTRYRDE</sequence>
<organism evidence="1 2">
    <name type="scientific">Actinomadura napierensis</name>
    <dbReference type="NCBI Taxonomy" id="267854"/>
    <lineage>
        <taxon>Bacteria</taxon>
        <taxon>Bacillati</taxon>
        <taxon>Actinomycetota</taxon>
        <taxon>Actinomycetes</taxon>
        <taxon>Streptosporangiales</taxon>
        <taxon>Thermomonosporaceae</taxon>
        <taxon>Actinomadura</taxon>
    </lineage>
</organism>
<gene>
    <name evidence="1" type="ORF">GCM10009727_37610</name>
</gene>
<name>A0ABN2ZDF6_9ACTN</name>
<comment type="caution">
    <text evidence="1">The sequence shown here is derived from an EMBL/GenBank/DDBJ whole genome shotgun (WGS) entry which is preliminary data.</text>
</comment>
<dbReference type="Proteomes" id="UP001501020">
    <property type="component" value="Unassembled WGS sequence"/>
</dbReference>
<proteinExistence type="predicted"/>
<keyword evidence="2" id="KW-1185">Reference proteome</keyword>
<reference evidence="1 2" key="1">
    <citation type="journal article" date="2019" name="Int. J. Syst. Evol. Microbiol.">
        <title>The Global Catalogue of Microorganisms (GCM) 10K type strain sequencing project: providing services to taxonomists for standard genome sequencing and annotation.</title>
        <authorList>
            <consortium name="The Broad Institute Genomics Platform"/>
            <consortium name="The Broad Institute Genome Sequencing Center for Infectious Disease"/>
            <person name="Wu L."/>
            <person name="Ma J."/>
        </authorList>
    </citation>
    <scope>NUCLEOTIDE SEQUENCE [LARGE SCALE GENOMIC DNA]</scope>
    <source>
        <strain evidence="1 2">JCM 13850</strain>
    </source>
</reference>
<evidence type="ECO:0000313" key="2">
    <source>
        <dbReference type="Proteomes" id="UP001501020"/>
    </source>
</evidence>
<protein>
    <submittedName>
        <fullName evidence="1">Uncharacterized protein</fullName>
    </submittedName>
</protein>
<evidence type="ECO:0000313" key="1">
    <source>
        <dbReference type="EMBL" id="GAA2140497.1"/>
    </source>
</evidence>
<accession>A0ABN2ZDF6</accession>
<dbReference type="EMBL" id="BAAAMR010000030">
    <property type="protein sequence ID" value="GAA2140497.1"/>
    <property type="molecule type" value="Genomic_DNA"/>
</dbReference>